<gene>
    <name evidence="2" type="ORF">GCM10023351_23990</name>
</gene>
<reference evidence="3" key="1">
    <citation type="journal article" date="2019" name="Int. J. Syst. Evol. Microbiol.">
        <title>The Global Catalogue of Microorganisms (GCM) 10K type strain sequencing project: providing services to taxonomists for standard genome sequencing and annotation.</title>
        <authorList>
            <consortium name="The Broad Institute Genomics Platform"/>
            <consortium name="The Broad Institute Genome Sequencing Center for Infectious Disease"/>
            <person name="Wu L."/>
            <person name="Ma J."/>
        </authorList>
    </citation>
    <scope>NUCLEOTIDE SEQUENCE [LARGE SCALE GENOMIC DNA]</scope>
    <source>
        <strain evidence="3">JCM 18537</strain>
    </source>
</reference>
<evidence type="ECO:0000313" key="2">
    <source>
        <dbReference type="EMBL" id="GAA4778262.1"/>
    </source>
</evidence>
<feature type="compositionally biased region" description="Low complexity" evidence="1">
    <location>
        <begin position="79"/>
        <end position="96"/>
    </location>
</feature>
<protein>
    <recommendedName>
        <fullName evidence="4">SseB protein N-terminal domain-containing protein</fullName>
    </recommendedName>
</protein>
<comment type="caution">
    <text evidence="2">The sequence shown here is derived from an EMBL/GenBank/DDBJ whole genome shotgun (WGS) entry which is preliminary data.</text>
</comment>
<evidence type="ECO:0000256" key="1">
    <source>
        <dbReference type="SAM" id="MobiDB-lite"/>
    </source>
</evidence>
<feature type="compositionally biased region" description="Polar residues" evidence="1">
    <location>
        <begin position="64"/>
        <end position="77"/>
    </location>
</feature>
<sequence length="404" mass="41698">MGLFSRKKKTDPAQDEAVAPAAEETAEQAEPAAAADAAPQVNISFSAFRGVGAAGPEVAAPTDPGSQPTASDASGPSGQPGTTRHGTTQTGTTRPGASAQPAATGVPAPSAQPPLTRTPAPQPSPPARPELPKAPAAPPTVLESVPGLRDNALLRDALAALPEKPTGPQVMGVLRQLLQGHVFLRVKGDARQQISEGKPVTFGIARVGEKNFMLAYSSGKALRDAVQADGDTATSAVAQPVASLLTQLLDGDFGGIIIDNSSAPHRVVLPRDIVEQAVTQADPEFRLKALITAPREADTPHRVAALLAEQPPLWVAVGALATDDSKMGIAEARLADGTRLVQVHSHPLEVVAQGRGEKALPIQVDKLAKMLREHPELGGLLIDPAGPLITLTREELAPVLALAE</sequence>
<evidence type="ECO:0008006" key="4">
    <source>
        <dbReference type="Google" id="ProtNLM"/>
    </source>
</evidence>
<name>A0ABP9ADL3_9MICO</name>
<dbReference type="Proteomes" id="UP001501645">
    <property type="component" value="Unassembled WGS sequence"/>
</dbReference>
<feature type="region of interest" description="Disordered" evidence="1">
    <location>
        <begin position="1"/>
        <end position="37"/>
    </location>
</feature>
<feature type="compositionally biased region" description="Low complexity" evidence="1">
    <location>
        <begin position="16"/>
        <end position="37"/>
    </location>
</feature>
<dbReference type="EMBL" id="BAABKO010000004">
    <property type="protein sequence ID" value="GAA4778262.1"/>
    <property type="molecule type" value="Genomic_DNA"/>
</dbReference>
<accession>A0ABP9ADL3</accession>
<feature type="region of interest" description="Disordered" evidence="1">
    <location>
        <begin position="54"/>
        <end position="144"/>
    </location>
</feature>
<proteinExistence type="predicted"/>
<feature type="compositionally biased region" description="Pro residues" evidence="1">
    <location>
        <begin position="120"/>
        <end position="129"/>
    </location>
</feature>
<evidence type="ECO:0000313" key="3">
    <source>
        <dbReference type="Proteomes" id="UP001501645"/>
    </source>
</evidence>
<keyword evidence="3" id="KW-1185">Reference proteome</keyword>
<organism evidence="2 3">
    <name type="scientific">Microbacterium gilvum</name>
    <dbReference type="NCBI Taxonomy" id="1336204"/>
    <lineage>
        <taxon>Bacteria</taxon>
        <taxon>Bacillati</taxon>
        <taxon>Actinomycetota</taxon>
        <taxon>Actinomycetes</taxon>
        <taxon>Micrococcales</taxon>
        <taxon>Microbacteriaceae</taxon>
        <taxon>Microbacterium</taxon>
    </lineage>
</organism>
<dbReference type="RefSeq" id="WP_345439477.1">
    <property type="nucleotide sequence ID" value="NZ_BAABKO010000004.1"/>
</dbReference>